<dbReference type="EMBL" id="NSKD01000004">
    <property type="protein sequence ID" value="PAU80053.1"/>
    <property type="molecule type" value="Genomic_DNA"/>
</dbReference>
<feature type="domain" description="Acetyl-CoA hydrolase/transferase C-terminal" evidence="1">
    <location>
        <begin position="438"/>
        <end position="605"/>
    </location>
</feature>
<dbReference type="InterPro" id="IPR046433">
    <property type="entry name" value="ActCoA_hydro"/>
</dbReference>
<dbReference type="GO" id="GO:0006083">
    <property type="term" value="P:acetate metabolic process"/>
    <property type="evidence" value="ECO:0007669"/>
    <property type="project" value="InterPro"/>
</dbReference>
<gene>
    <name evidence="2" type="ORF">CK501_10390</name>
</gene>
<accession>A0A2A2F682</accession>
<name>A0A2A2F682_9GAMM</name>
<sequence length="730" mass="81379">MTEERTGAHFRQAERCAEELIRRLDGDVRIALPLGLGKPVHLINALYRRACEDPKIRLHIMTALSLEKPGGGNSLQKRLMEPFVERVFEGVPELAYAQAVSRGELPDNVTVTEFFFKAGSRLGNPDQQQRVVLTNYTHVVRDLLALGVNAVGQMLAPDDEGHQVSLSCNPDLTLDILPELRKQRESGQAVVIAGELNPELPWFGNDAALDRDTFDLVLEPHNQPMRLFPVPDLPVEPADYLIGFYAANLVRDGGTLQVGIGALGSAVVYNILFRHRDNGLFNELSRRLDAHSRFPELAAIGGSGRFEEGLYGCSEMMVEGFLHLYQAGILKRQVVADRALQQLLDDGVIPDPLDISALDRLCEAGCIETVLKARDVQWLVRFGFLDDACELKGGRLALGDEAVRPDLGDEKARALIEQYALKEQLDGGVVMHGGFFLGPERFYQGLRELDDAQRARFDMTSVGFVNHLYDHPLGDQALKTAQRRRSRFINSVMMQTLNGAAVSDGLEDGRVVSGVGGQYNFVAMAHELPEGRSILTLRATRISAGRPESNIRFSYGHCTIPRHLRDIVVTEYGVADVRGQPDVEVYKRLICIADSRFQNELMREAKKAGKIPKDWKVPRAHRNNYPQRIAEAMAPLRDHHQLFPAFPFGTDFTEVEQGLVQALQWLRDATGSRRGLLAVLWRALRQSAPGAAERPALERMGLTQPGGWRERLEQRLVIHALRVTGVTRTQ</sequence>
<dbReference type="Proteomes" id="UP000218896">
    <property type="component" value="Unassembled WGS sequence"/>
</dbReference>
<evidence type="ECO:0000313" key="2">
    <source>
        <dbReference type="EMBL" id="PAU80053.1"/>
    </source>
</evidence>
<dbReference type="RefSeq" id="WP_095617673.1">
    <property type="nucleotide sequence ID" value="NZ_NSKD01000004.1"/>
</dbReference>
<dbReference type="PANTHER" id="PTHR21432">
    <property type="entry name" value="ACETYL-COA HYDROLASE-RELATED"/>
    <property type="match status" value="1"/>
</dbReference>
<proteinExistence type="predicted"/>
<dbReference type="AlphaFoldDB" id="A0A2A2F682"/>
<dbReference type="InterPro" id="IPR037171">
    <property type="entry name" value="NagB/RpiA_transferase-like"/>
</dbReference>
<dbReference type="Gene3D" id="3.40.1080.10">
    <property type="entry name" value="Glutaconate Coenzyme A-transferase"/>
    <property type="match status" value="1"/>
</dbReference>
<dbReference type="Gene3D" id="3.40.1080.20">
    <property type="entry name" value="Acetyl-CoA hydrolase/transferase C-terminal domain"/>
    <property type="match status" value="1"/>
</dbReference>
<dbReference type="OrthoDB" id="9801795at2"/>
<reference evidence="2 3" key="1">
    <citation type="submission" date="2017-08" db="EMBL/GenBank/DDBJ databases">
        <title>Halovibrio sewagensis sp. nov., isolated from wastewater of high salinity.</title>
        <authorList>
            <person name="Dong X."/>
            <person name="Zhang G."/>
        </authorList>
    </citation>
    <scope>NUCLEOTIDE SEQUENCE [LARGE SCALE GENOMIC DNA]</scope>
    <source>
        <strain evidence="2 3">YL5-2</strain>
    </source>
</reference>
<dbReference type="SUPFAM" id="SSF100950">
    <property type="entry name" value="NagB/RpiA/CoA transferase-like"/>
    <property type="match status" value="1"/>
</dbReference>
<evidence type="ECO:0000259" key="1">
    <source>
        <dbReference type="Pfam" id="PF13336"/>
    </source>
</evidence>
<protein>
    <submittedName>
        <fullName evidence="2">Acetyl-CoA hydrolase</fullName>
    </submittedName>
</protein>
<comment type="caution">
    <text evidence="2">The sequence shown here is derived from an EMBL/GenBank/DDBJ whole genome shotgun (WGS) entry which is preliminary data.</text>
</comment>
<keyword evidence="3" id="KW-1185">Reference proteome</keyword>
<evidence type="ECO:0000313" key="3">
    <source>
        <dbReference type="Proteomes" id="UP000218896"/>
    </source>
</evidence>
<dbReference type="GO" id="GO:0008775">
    <property type="term" value="F:acetate CoA-transferase activity"/>
    <property type="evidence" value="ECO:0007669"/>
    <property type="project" value="InterPro"/>
</dbReference>
<dbReference type="GO" id="GO:0016787">
    <property type="term" value="F:hydrolase activity"/>
    <property type="evidence" value="ECO:0007669"/>
    <property type="project" value="UniProtKB-KW"/>
</dbReference>
<keyword evidence="2" id="KW-0378">Hydrolase</keyword>
<dbReference type="Pfam" id="PF13336">
    <property type="entry name" value="AcetylCoA_hyd_C"/>
    <property type="match status" value="1"/>
</dbReference>
<dbReference type="Gene3D" id="3.30.750.70">
    <property type="entry name" value="4-hydroxybutyrate coenzyme like domains"/>
    <property type="match status" value="1"/>
</dbReference>
<dbReference type="InterPro" id="IPR026888">
    <property type="entry name" value="AcetylCoA_hyd_C"/>
</dbReference>
<dbReference type="PANTHER" id="PTHR21432:SF20">
    <property type="entry name" value="ACETYL-COA HYDROLASE"/>
    <property type="match status" value="1"/>
</dbReference>
<organism evidence="2 3">
    <name type="scientific">Halovibrio salipaludis</name>
    <dbReference type="NCBI Taxonomy" id="2032626"/>
    <lineage>
        <taxon>Bacteria</taxon>
        <taxon>Pseudomonadati</taxon>
        <taxon>Pseudomonadota</taxon>
        <taxon>Gammaproteobacteria</taxon>
        <taxon>Oceanospirillales</taxon>
        <taxon>Halomonadaceae</taxon>
        <taxon>Halovibrio</taxon>
    </lineage>
</organism>
<dbReference type="InterPro" id="IPR038460">
    <property type="entry name" value="AcetylCoA_hyd_C_sf"/>
</dbReference>